<gene>
    <name evidence="1" type="ORF">MLD38_017804</name>
</gene>
<sequence>MRIAERLLEHMLEIGLSLSHITYNALMEGYCTEGSLKGTFKLREVMEKERKHANVVTYNILLKGVCRKGKLENTNGLLNEMLEKGLLPMKPHIT</sequence>
<reference evidence="2" key="1">
    <citation type="journal article" date="2023" name="Front. Plant Sci.">
        <title>Chromosomal-level genome assembly of Melastoma candidum provides insights into trichome evolution.</title>
        <authorList>
            <person name="Zhong Y."/>
            <person name="Wu W."/>
            <person name="Sun C."/>
            <person name="Zou P."/>
            <person name="Liu Y."/>
            <person name="Dai S."/>
            <person name="Zhou R."/>
        </authorList>
    </citation>
    <scope>NUCLEOTIDE SEQUENCE [LARGE SCALE GENOMIC DNA]</scope>
</reference>
<evidence type="ECO:0000313" key="2">
    <source>
        <dbReference type="Proteomes" id="UP001057402"/>
    </source>
</evidence>
<dbReference type="Proteomes" id="UP001057402">
    <property type="component" value="Chromosome 5"/>
</dbReference>
<organism evidence="1 2">
    <name type="scientific">Melastoma candidum</name>
    <dbReference type="NCBI Taxonomy" id="119954"/>
    <lineage>
        <taxon>Eukaryota</taxon>
        <taxon>Viridiplantae</taxon>
        <taxon>Streptophyta</taxon>
        <taxon>Embryophyta</taxon>
        <taxon>Tracheophyta</taxon>
        <taxon>Spermatophyta</taxon>
        <taxon>Magnoliopsida</taxon>
        <taxon>eudicotyledons</taxon>
        <taxon>Gunneridae</taxon>
        <taxon>Pentapetalae</taxon>
        <taxon>rosids</taxon>
        <taxon>malvids</taxon>
        <taxon>Myrtales</taxon>
        <taxon>Melastomataceae</taxon>
        <taxon>Melastomatoideae</taxon>
        <taxon>Melastomateae</taxon>
        <taxon>Melastoma</taxon>
    </lineage>
</organism>
<name>A0ACB9QRS4_9MYRT</name>
<protein>
    <submittedName>
        <fullName evidence="1">Uncharacterized protein</fullName>
    </submittedName>
</protein>
<evidence type="ECO:0000313" key="1">
    <source>
        <dbReference type="EMBL" id="KAI4369358.1"/>
    </source>
</evidence>
<dbReference type="EMBL" id="CM042884">
    <property type="protein sequence ID" value="KAI4369358.1"/>
    <property type="molecule type" value="Genomic_DNA"/>
</dbReference>
<comment type="caution">
    <text evidence="1">The sequence shown here is derived from an EMBL/GenBank/DDBJ whole genome shotgun (WGS) entry which is preliminary data.</text>
</comment>
<proteinExistence type="predicted"/>
<accession>A0ACB9QRS4</accession>
<keyword evidence="2" id="KW-1185">Reference proteome</keyword>